<dbReference type="InterPro" id="IPR003509">
    <property type="entry name" value="UPF0102_YraN-like"/>
</dbReference>
<reference evidence="3 4" key="1">
    <citation type="submission" date="2023-11" db="EMBL/GenBank/DDBJ databases">
        <title>Plant-associative lifestyle of Vibrio porteresiae and its evolutionary dynamics.</title>
        <authorList>
            <person name="Rameshkumar N."/>
            <person name="Kirti K."/>
        </authorList>
    </citation>
    <scope>NUCLEOTIDE SEQUENCE [LARGE SCALE GENOMIC DNA]</scope>
    <source>
        <strain evidence="3 4">MSSRF30</strain>
    </source>
</reference>
<gene>
    <name evidence="3" type="ORF">R8Z52_05175</name>
</gene>
<evidence type="ECO:0000313" key="3">
    <source>
        <dbReference type="EMBL" id="WPC74612.1"/>
    </source>
</evidence>
<dbReference type="NCBIfam" id="TIGR00252">
    <property type="entry name" value="YraN family protein"/>
    <property type="match status" value="1"/>
</dbReference>
<dbReference type="EMBL" id="CP138203">
    <property type="protein sequence ID" value="WPC74612.1"/>
    <property type="molecule type" value="Genomic_DNA"/>
</dbReference>
<sequence length="122" mass="14370">MGLFNRRKAGLMYEQQAADHLIRHGLTLIEKNFVIRGGELDLVMRDKQTLVFVEVKYRDNQRHGHAAEMVTRQKQKLLIRSAMIWMKQHHLNVHDTDFRFDVVAIHDSGRHIEWIKNAITEG</sequence>
<dbReference type="SUPFAM" id="SSF52980">
    <property type="entry name" value="Restriction endonuclease-like"/>
    <property type="match status" value="1"/>
</dbReference>
<dbReference type="Gene3D" id="3.40.1350.10">
    <property type="match status" value="1"/>
</dbReference>
<name>A0ABZ0QEK9_9VIBR</name>
<evidence type="ECO:0000313" key="4">
    <source>
        <dbReference type="Proteomes" id="UP001304071"/>
    </source>
</evidence>
<evidence type="ECO:0000256" key="1">
    <source>
        <dbReference type="ARBA" id="ARBA00006738"/>
    </source>
</evidence>
<dbReference type="HAMAP" id="MF_00048">
    <property type="entry name" value="UPF0102"/>
    <property type="match status" value="1"/>
</dbReference>
<evidence type="ECO:0000256" key="2">
    <source>
        <dbReference type="HAMAP-Rule" id="MF_00048"/>
    </source>
</evidence>
<keyword evidence="4" id="KW-1185">Reference proteome</keyword>
<dbReference type="Pfam" id="PF02021">
    <property type="entry name" value="UPF0102"/>
    <property type="match status" value="1"/>
</dbReference>
<protein>
    <recommendedName>
        <fullName evidence="2">UPF0102 protein R8Z52_05175</fullName>
    </recommendedName>
</protein>
<dbReference type="RefSeq" id="WP_261894872.1">
    <property type="nucleotide sequence ID" value="NZ_AP024895.1"/>
</dbReference>
<dbReference type="NCBIfam" id="NF009150">
    <property type="entry name" value="PRK12497.1-3"/>
    <property type="match status" value="1"/>
</dbReference>
<dbReference type="PANTHER" id="PTHR34039:SF1">
    <property type="entry name" value="UPF0102 PROTEIN YRAN"/>
    <property type="match status" value="1"/>
</dbReference>
<dbReference type="InterPro" id="IPR011335">
    <property type="entry name" value="Restrct_endonuc-II-like"/>
</dbReference>
<organism evidence="3 4">
    <name type="scientific">Vibrio porteresiae DSM 19223</name>
    <dbReference type="NCBI Taxonomy" id="1123496"/>
    <lineage>
        <taxon>Bacteria</taxon>
        <taxon>Pseudomonadati</taxon>
        <taxon>Pseudomonadota</taxon>
        <taxon>Gammaproteobacteria</taxon>
        <taxon>Vibrionales</taxon>
        <taxon>Vibrionaceae</taxon>
        <taxon>Vibrio</taxon>
    </lineage>
</organism>
<comment type="similarity">
    <text evidence="1 2">Belongs to the UPF0102 family.</text>
</comment>
<proteinExistence type="inferred from homology"/>
<accession>A0ABZ0QEK9</accession>
<dbReference type="InterPro" id="IPR011856">
    <property type="entry name" value="tRNA_endonuc-like_dom_sf"/>
</dbReference>
<dbReference type="CDD" id="cd20736">
    <property type="entry name" value="PoNe_Nuclease"/>
    <property type="match status" value="1"/>
</dbReference>
<dbReference type="Proteomes" id="UP001304071">
    <property type="component" value="Chromosome 1"/>
</dbReference>
<dbReference type="PANTHER" id="PTHR34039">
    <property type="entry name" value="UPF0102 PROTEIN YRAN"/>
    <property type="match status" value="1"/>
</dbReference>